<dbReference type="EMBL" id="PNYC01000013">
    <property type="protein sequence ID" value="PMS35013.1"/>
    <property type="molecule type" value="Genomic_DNA"/>
</dbReference>
<feature type="transmembrane region" description="Helical" evidence="5">
    <location>
        <begin position="59"/>
        <end position="76"/>
    </location>
</feature>
<dbReference type="InterPro" id="IPR036259">
    <property type="entry name" value="MFS_trans_sf"/>
</dbReference>
<dbReference type="InterPro" id="IPR011701">
    <property type="entry name" value="MFS"/>
</dbReference>
<reference evidence="7 8" key="1">
    <citation type="submission" date="2018-01" db="EMBL/GenBank/DDBJ databases">
        <title>Whole genome analyses suggest that Burkholderia sensu lato contains two further novel genera in the rhizoxinica-symbiotica group Mycetohabitans gen. nov., and Trinickia gen. nov.: implications for the evolution of diazotrophy and nodulation in the Burkholderiaceae.</title>
        <authorList>
            <person name="Estrada-de los Santos P."/>
            <person name="Palmer M."/>
            <person name="Chavez-Ramirez B."/>
            <person name="Beukes C."/>
            <person name="Steenkamp E.T."/>
            <person name="Hirsch A.M."/>
            <person name="Manyaka P."/>
            <person name="Maluk M."/>
            <person name="Lafos M."/>
            <person name="Crook M."/>
            <person name="Gross E."/>
            <person name="Simon M.F."/>
            <person name="Bueno dos Reis Junior F."/>
            <person name="Poole P.S."/>
            <person name="Venter S.N."/>
            <person name="James E.K."/>
        </authorList>
    </citation>
    <scope>NUCLEOTIDE SEQUENCE [LARGE SCALE GENOMIC DNA]</scope>
    <source>
        <strain evidence="7 8">JPY 581</strain>
    </source>
</reference>
<dbReference type="PANTHER" id="PTHR11662">
    <property type="entry name" value="SOLUTE CARRIER FAMILY 17"/>
    <property type="match status" value="1"/>
</dbReference>
<evidence type="ECO:0000313" key="7">
    <source>
        <dbReference type="EMBL" id="PMS35013.1"/>
    </source>
</evidence>
<feature type="transmembrane region" description="Helical" evidence="5">
    <location>
        <begin position="281"/>
        <end position="305"/>
    </location>
</feature>
<dbReference type="GO" id="GO:0016020">
    <property type="term" value="C:membrane"/>
    <property type="evidence" value="ECO:0007669"/>
    <property type="project" value="UniProtKB-SubCell"/>
</dbReference>
<dbReference type="AlphaFoldDB" id="A0A2N7WZU0"/>
<feature type="transmembrane region" description="Helical" evidence="5">
    <location>
        <begin position="97"/>
        <end position="123"/>
    </location>
</feature>
<dbReference type="PROSITE" id="PS50850">
    <property type="entry name" value="MFS"/>
    <property type="match status" value="1"/>
</dbReference>
<dbReference type="PANTHER" id="PTHR11662:SF446">
    <property type="entry name" value="SODIUM-DEPENDENT PHOSPHATE TRANSPORT PROTEIN 1, CHLOROPLASTIC"/>
    <property type="match status" value="1"/>
</dbReference>
<dbReference type="InterPro" id="IPR000849">
    <property type="entry name" value="Sugar_P_transporter"/>
</dbReference>
<evidence type="ECO:0000259" key="6">
    <source>
        <dbReference type="PROSITE" id="PS50850"/>
    </source>
</evidence>
<protein>
    <submittedName>
        <fullName evidence="7">MFS transporter</fullName>
    </submittedName>
</protein>
<feature type="transmembrane region" description="Helical" evidence="5">
    <location>
        <begin position="376"/>
        <end position="398"/>
    </location>
</feature>
<evidence type="ECO:0000256" key="2">
    <source>
        <dbReference type="ARBA" id="ARBA00022692"/>
    </source>
</evidence>
<dbReference type="CDD" id="cd17319">
    <property type="entry name" value="MFS_ExuT_GudP_like"/>
    <property type="match status" value="1"/>
</dbReference>
<dbReference type="STRING" id="863227.GCA_000373005_05684"/>
<dbReference type="InterPro" id="IPR020846">
    <property type="entry name" value="MFS_dom"/>
</dbReference>
<feature type="transmembrane region" description="Helical" evidence="5">
    <location>
        <begin position="404"/>
        <end position="425"/>
    </location>
</feature>
<feature type="transmembrane region" description="Helical" evidence="5">
    <location>
        <begin position="241"/>
        <end position="261"/>
    </location>
</feature>
<organism evidence="7 8">
    <name type="scientific">Trinickia symbiotica</name>
    <dbReference type="NCBI Taxonomy" id="863227"/>
    <lineage>
        <taxon>Bacteria</taxon>
        <taxon>Pseudomonadati</taxon>
        <taxon>Pseudomonadota</taxon>
        <taxon>Betaproteobacteria</taxon>
        <taxon>Burkholderiales</taxon>
        <taxon>Burkholderiaceae</taxon>
        <taxon>Trinickia</taxon>
    </lineage>
</organism>
<feature type="transmembrane region" description="Helical" evidence="5">
    <location>
        <begin position="317"/>
        <end position="335"/>
    </location>
</feature>
<dbReference type="Proteomes" id="UP000235777">
    <property type="component" value="Unassembled WGS sequence"/>
</dbReference>
<evidence type="ECO:0000256" key="4">
    <source>
        <dbReference type="ARBA" id="ARBA00023136"/>
    </source>
</evidence>
<gene>
    <name evidence="7" type="ORF">C0Z20_19880</name>
</gene>
<keyword evidence="4 5" id="KW-0472">Membrane</keyword>
<keyword evidence="3 5" id="KW-1133">Transmembrane helix</keyword>
<comment type="caution">
    <text evidence="7">The sequence shown here is derived from an EMBL/GenBank/DDBJ whole genome shotgun (WGS) entry which is preliminary data.</text>
</comment>
<proteinExistence type="predicted"/>
<evidence type="ECO:0000256" key="5">
    <source>
        <dbReference type="SAM" id="Phobius"/>
    </source>
</evidence>
<dbReference type="PIRSF" id="PIRSF002808">
    <property type="entry name" value="Hexose_phosphate_transp"/>
    <property type="match status" value="1"/>
</dbReference>
<dbReference type="InterPro" id="IPR050382">
    <property type="entry name" value="MFS_Na/Anion_cotransporter"/>
</dbReference>
<feature type="transmembrane region" description="Helical" evidence="5">
    <location>
        <begin position="21"/>
        <end position="39"/>
    </location>
</feature>
<dbReference type="GO" id="GO:0022857">
    <property type="term" value="F:transmembrane transporter activity"/>
    <property type="evidence" value="ECO:0007669"/>
    <property type="project" value="InterPro"/>
</dbReference>
<keyword evidence="2 5" id="KW-0812">Transmembrane</keyword>
<accession>A0A2N7WZU0</accession>
<evidence type="ECO:0000256" key="1">
    <source>
        <dbReference type="ARBA" id="ARBA00004141"/>
    </source>
</evidence>
<evidence type="ECO:0000256" key="3">
    <source>
        <dbReference type="ARBA" id="ARBA00022989"/>
    </source>
</evidence>
<dbReference type="Pfam" id="PF07690">
    <property type="entry name" value="MFS_1"/>
    <property type="match status" value="1"/>
</dbReference>
<feature type="transmembrane region" description="Helical" evidence="5">
    <location>
        <begin position="178"/>
        <end position="199"/>
    </location>
</feature>
<keyword evidence="8" id="KW-1185">Reference proteome</keyword>
<dbReference type="SUPFAM" id="SSF103473">
    <property type="entry name" value="MFS general substrate transporter"/>
    <property type="match status" value="1"/>
</dbReference>
<evidence type="ECO:0000313" key="8">
    <source>
        <dbReference type="Proteomes" id="UP000235777"/>
    </source>
</evidence>
<feature type="transmembrane region" description="Helical" evidence="5">
    <location>
        <begin position="341"/>
        <end position="364"/>
    </location>
</feature>
<name>A0A2N7WZU0_9BURK</name>
<comment type="subcellular location">
    <subcellularLocation>
        <location evidence="1">Membrane</location>
        <topology evidence="1">Multi-pass membrane protein</topology>
    </subcellularLocation>
</comment>
<feature type="domain" description="Major facilitator superfamily (MFS) profile" evidence="6">
    <location>
        <begin position="26"/>
        <end position="430"/>
    </location>
</feature>
<dbReference type="Gene3D" id="1.20.1250.20">
    <property type="entry name" value="MFS general substrate transporter like domains"/>
    <property type="match status" value="2"/>
</dbReference>
<sequence>METTSMKETSSEPSASPRIRRAQRVALALLVVSGAVNYLDRGTLAVANASIRGDLGLSMGQMGVLLSAFSWSYALCQLPMGGLADRVGPRRLLGAGLILWSLAQAAGGLVATFGWFIIARIALGIGEAPQFPSAARVVSNWFPLRERGTPTGIFNAASPLGTALAPLVLSILVVSFSWRWAFIATGAAGIVVALVWFALYRDPVRSRLSVDECRYLDAGAEHGVSAPKVTFADWRELFSHVTTWGMLIGFFGSVYLNWVYLTWLPAYLTTERHMSLLRTGFAASVPFFCGFIGALSAGWFSDLITRGSRNAVASRRNAAVVAMLGMVAFTIPAALAQSNTVAIACISVVIFLANAASACSWALATAAAPSNRVASLGSIQNFGGFIGGSLAPIVTGFIAQRWSFVPALLTAAAIAFIGAMAYLLLVRKPIPEHSAHAAAAAPSGEAPAAQS</sequence>
<dbReference type="OrthoDB" id="8596007at2"/>